<dbReference type="OrthoDB" id="892266at2"/>
<dbReference type="AlphaFoldDB" id="A0A5D0QUZ0"/>
<organism evidence="1 2">
    <name type="scientific">Bizionia algoritergicola</name>
    <dbReference type="NCBI Taxonomy" id="291187"/>
    <lineage>
        <taxon>Bacteria</taxon>
        <taxon>Pseudomonadati</taxon>
        <taxon>Bacteroidota</taxon>
        <taxon>Flavobacteriia</taxon>
        <taxon>Flavobacteriales</taxon>
        <taxon>Flavobacteriaceae</taxon>
        <taxon>Bizionia</taxon>
    </lineage>
</organism>
<dbReference type="RefSeq" id="WP_066251673.1">
    <property type="nucleotide sequence ID" value="NZ_VSKL01000003.1"/>
</dbReference>
<proteinExistence type="predicted"/>
<reference evidence="1 2" key="1">
    <citation type="submission" date="2019-08" db="EMBL/GenBank/DDBJ databases">
        <title>Genomes of Antarctic Bizionia species.</title>
        <authorList>
            <person name="Bowman J.P."/>
        </authorList>
    </citation>
    <scope>NUCLEOTIDE SEQUENCE [LARGE SCALE GENOMIC DNA]</scope>
    <source>
        <strain evidence="1 2">APA-1</strain>
    </source>
</reference>
<accession>A0A5D0QUZ0</accession>
<keyword evidence="2" id="KW-1185">Reference proteome</keyword>
<dbReference type="PROSITE" id="PS51257">
    <property type="entry name" value="PROKAR_LIPOPROTEIN"/>
    <property type="match status" value="1"/>
</dbReference>
<gene>
    <name evidence="1" type="ORF">ES675_10340</name>
</gene>
<name>A0A5D0QUZ0_9FLAO</name>
<evidence type="ECO:0008006" key="3">
    <source>
        <dbReference type="Google" id="ProtNLM"/>
    </source>
</evidence>
<sequence>MKQYILIFSVLLFIQSCKPDKNTESTEAIDEKTLTTSEKIAQAYGVENWDSVNTITFAFNVQKDSTLFKRSWKWSPKTNDITLITANDTIRYNRNQMDSTFVNADKAFINDKFWLLAPFNLVWDSGTTISEPIEEMAPISKKMLNKITTTYSNDGGYTPGDAYDFYYNNNYLIEEWVYRKGNAKEPSMMSTWENNKDFKGVLVSLSHKKTDDNWELFFDDVSID</sequence>
<dbReference type="Proteomes" id="UP000324358">
    <property type="component" value="Unassembled WGS sequence"/>
</dbReference>
<evidence type="ECO:0000313" key="2">
    <source>
        <dbReference type="Proteomes" id="UP000324358"/>
    </source>
</evidence>
<protein>
    <recommendedName>
        <fullName evidence="3">Selenophosphate synthetase</fullName>
    </recommendedName>
</protein>
<dbReference type="EMBL" id="VSKL01000003">
    <property type="protein sequence ID" value="TYB72932.1"/>
    <property type="molecule type" value="Genomic_DNA"/>
</dbReference>
<comment type="caution">
    <text evidence="1">The sequence shown here is derived from an EMBL/GenBank/DDBJ whole genome shotgun (WGS) entry which is preliminary data.</text>
</comment>
<evidence type="ECO:0000313" key="1">
    <source>
        <dbReference type="EMBL" id="TYB72932.1"/>
    </source>
</evidence>